<protein>
    <recommendedName>
        <fullName evidence="10">M18 family aminopeptidase</fullName>
        <ecNumber evidence="10">3.4.11.-</ecNumber>
    </recommendedName>
</protein>
<evidence type="ECO:0000256" key="5">
    <source>
        <dbReference type="ARBA" id="ARBA00022723"/>
    </source>
</evidence>
<keyword evidence="7 9" id="KW-0862">Zinc</keyword>
<evidence type="ECO:0000256" key="2">
    <source>
        <dbReference type="ARBA" id="ARBA00008290"/>
    </source>
</evidence>
<keyword evidence="8 9" id="KW-0482">Metalloprotease</keyword>
<proteinExistence type="inferred from homology"/>
<dbReference type="Pfam" id="PF02127">
    <property type="entry name" value="Peptidase_M18"/>
    <property type="match status" value="1"/>
</dbReference>
<accession>A0A852WWG9</accession>
<evidence type="ECO:0000256" key="8">
    <source>
        <dbReference type="ARBA" id="ARBA00023049"/>
    </source>
</evidence>
<dbReference type="NCBIfam" id="NF002759">
    <property type="entry name" value="PRK02813.1"/>
    <property type="match status" value="1"/>
</dbReference>
<sequence length="422" mass="44169">MPASRTDAYIADFAEFVRASPSSYHAAAEVARRLEAAGFDRLDERDEWPAGGGRHVVVRDGAVIAWVAPASAEAATPFRVLGAHTDSPSFKLKPRPTTSSEGLLQAGVEVYGGPLLNSWLDRELELAGRVVTDDGATHLVRTGPMLRIPQLAIHLDREVNKGLALDKQRHMQPIWGAGAEGDIMGVLAASAGVAAVRVVGHDVLVADTQPPARFGLDDALFASGRMDNLSSVYAGLVALLAAPSDAAHVSVLAAFDHEELGSESRSGASGPFLDDVLVRIGAGLGAGDIERRRAYAASWIVSSDAGHAVHPNYPDRHDPANRPVLGGGPLLKLNANQRYASDAEGTGFWASVCRQAGVATQPFVSNNSIPCGTTIGPLSATRLGIRTVDVGVPLLSMHSSRELAHVDDLVALGAAVTAFFAG</sequence>
<keyword evidence="3 9" id="KW-0031">Aminopeptidase</keyword>
<comment type="cofactor">
    <cofactor evidence="1 10">
        <name>Zn(2+)</name>
        <dbReference type="ChEBI" id="CHEBI:29105"/>
    </cofactor>
</comment>
<dbReference type="GO" id="GO:0004177">
    <property type="term" value="F:aminopeptidase activity"/>
    <property type="evidence" value="ECO:0007669"/>
    <property type="project" value="UniProtKB-KW"/>
</dbReference>
<dbReference type="GO" id="GO:0008237">
    <property type="term" value="F:metallopeptidase activity"/>
    <property type="evidence" value="ECO:0007669"/>
    <property type="project" value="UniProtKB-KW"/>
</dbReference>
<name>A0A852WWG9_9MICO</name>
<evidence type="ECO:0000256" key="9">
    <source>
        <dbReference type="RuleBase" id="RU004386"/>
    </source>
</evidence>
<dbReference type="PANTHER" id="PTHR28570">
    <property type="entry name" value="ASPARTYL AMINOPEPTIDASE"/>
    <property type="match status" value="1"/>
</dbReference>
<evidence type="ECO:0000256" key="7">
    <source>
        <dbReference type="ARBA" id="ARBA00022833"/>
    </source>
</evidence>
<dbReference type="GO" id="GO:0005737">
    <property type="term" value="C:cytoplasm"/>
    <property type="evidence" value="ECO:0007669"/>
    <property type="project" value="UniProtKB-ARBA"/>
</dbReference>
<keyword evidence="5 9" id="KW-0479">Metal-binding</keyword>
<evidence type="ECO:0000256" key="1">
    <source>
        <dbReference type="ARBA" id="ARBA00001947"/>
    </source>
</evidence>
<dbReference type="GO" id="GO:0006508">
    <property type="term" value="P:proteolysis"/>
    <property type="evidence" value="ECO:0007669"/>
    <property type="project" value="UniProtKB-KW"/>
</dbReference>
<comment type="caution">
    <text evidence="11">The sequence shown here is derived from an EMBL/GenBank/DDBJ whole genome shotgun (WGS) entry which is preliminary data.</text>
</comment>
<gene>
    <name evidence="11" type="ORF">BJY17_003419</name>
</gene>
<evidence type="ECO:0000256" key="4">
    <source>
        <dbReference type="ARBA" id="ARBA00022670"/>
    </source>
</evidence>
<dbReference type="EC" id="3.4.11.-" evidence="10"/>
<comment type="similarity">
    <text evidence="2 9">Belongs to the peptidase M18 family.</text>
</comment>
<dbReference type="Proteomes" id="UP000549066">
    <property type="component" value="Unassembled WGS sequence"/>
</dbReference>
<dbReference type="RefSeq" id="WP_179552449.1">
    <property type="nucleotide sequence ID" value="NZ_JACCFI010000001.1"/>
</dbReference>
<dbReference type="Gene3D" id="2.30.250.10">
    <property type="entry name" value="Aminopeptidase i, Domain 2"/>
    <property type="match status" value="1"/>
</dbReference>
<dbReference type="Gene3D" id="3.40.630.10">
    <property type="entry name" value="Zn peptidases"/>
    <property type="match status" value="1"/>
</dbReference>
<dbReference type="PANTHER" id="PTHR28570:SF3">
    <property type="entry name" value="ASPARTYL AMINOPEPTIDASE"/>
    <property type="match status" value="1"/>
</dbReference>
<keyword evidence="12" id="KW-1185">Reference proteome</keyword>
<keyword evidence="4 9" id="KW-0645">Protease</keyword>
<dbReference type="SUPFAM" id="SSF101821">
    <property type="entry name" value="Aminopeptidase/glucanase lid domain"/>
    <property type="match status" value="1"/>
</dbReference>
<reference evidence="11 12" key="1">
    <citation type="submission" date="2020-07" db="EMBL/GenBank/DDBJ databases">
        <title>Sequencing the genomes of 1000 actinobacteria strains.</title>
        <authorList>
            <person name="Klenk H.-P."/>
        </authorList>
    </citation>
    <scope>NUCLEOTIDE SEQUENCE [LARGE SCALE GENOMIC DNA]</scope>
    <source>
        <strain evidence="11 12">DSM 8598</strain>
    </source>
</reference>
<dbReference type="InterPro" id="IPR023358">
    <property type="entry name" value="Peptidase_M18_dom2"/>
</dbReference>
<dbReference type="GO" id="GO:0008270">
    <property type="term" value="F:zinc ion binding"/>
    <property type="evidence" value="ECO:0007669"/>
    <property type="project" value="InterPro"/>
</dbReference>
<keyword evidence="6 9" id="KW-0378">Hydrolase</keyword>
<dbReference type="PRINTS" id="PR00932">
    <property type="entry name" value="AMINO1PTASE"/>
</dbReference>
<evidence type="ECO:0000256" key="3">
    <source>
        <dbReference type="ARBA" id="ARBA00022438"/>
    </source>
</evidence>
<dbReference type="InterPro" id="IPR001948">
    <property type="entry name" value="Peptidase_M18"/>
</dbReference>
<organism evidence="11 12">
    <name type="scientific">Agromyces hippuratus</name>
    <dbReference type="NCBI Taxonomy" id="286438"/>
    <lineage>
        <taxon>Bacteria</taxon>
        <taxon>Bacillati</taxon>
        <taxon>Actinomycetota</taxon>
        <taxon>Actinomycetes</taxon>
        <taxon>Micrococcales</taxon>
        <taxon>Microbacteriaceae</taxon>
        <taxon>Agromyces</taxon>
    </lineage>
</organism>
<evidence type="ECO:0000256" key="10">
    <source>
        <dbReference type="RuleBase" id="RU004387"/>
    </source>
</evidence>
<evidence type="ECO:0000313" key="11">
    <source>
        <dbReference type="EMBL" id="NYG22672.1"/>
    </source>
</evidence>
<dbReference type="CDD" id="cd05658">
    <property type="entry name" value="M18_DAP"/>
    <property type="match status" value="1"/>
</dbReference>
<dbReference type="SUPFAM" id="SSF53187">
    <property type="entry name" value="Zn-dependent exopeptidases"/>
    <property type="match status" value="1"/>
</dbReference>
<dbReference type="EMBL" id="JACCFI010000001">
    <property type="protein sequence ID" value="NYG22672.1"/>
    <property type="molecule type" value="Genomic_DNA"/>
</dbReference>
<evidence type="ECO:0000256" key="6">
    <source>
        <dbReference type="ARBA" id="ARBA00022801"/>
    </source>
</evidence>
<evidence type="ECO:0000313" key="12">
    <source>
        <dbReference type="Proteomes" id="UP000549066"/>
    </source>
</evidence>
<dbReference type="AlphaFoldDB" id="A0A852WWG9"/>